<dbReference type="Gene3D" id="1.10.443.10">
    <property type="entry name" value="Intergrase catalytic core"/>
    <property type="match status" value="1"/>
</dbReference>
<dbReference type="RefSeq" id="WP_263733075.1">
    <property type="nucleotide sequence ID" value="NZ_JAOWKY010000001.1"/>
</dbReference>
<dbReference type="EMBL" id="JAOWKY010000001">
    <property type="protein sequence ID" value="MCV2867425.1"/>
    <property type="molecule type" value="Genomic_DNA"/>
</dbReference>
<comment type="caution">
    <text evidence="3">The sequence shown here is derived from an EMBL/GenBank/DDBJ whole genome shotgun (WGS) entry which is preliminary data.</text>
</comment>
<dbReference type="InterPro" id="IPR013762">
    <property type="entry name" value="Integrase-like_cat_sf"/>
</dbReference>
<name>A0ABT2Z8E5_9RHOB</name>
<keyword evidence="4" id="KW-1185">Reference proteome</keyword>
<dbReference type="CDD" id="cd00397">
    <property type="entry name" value="DNA_BRE_C"/>
    <property type="match status" value="1"/>
</dbReference>
<dbReference type="SUPFAM" id="SSF56349">
    <property type="entry name" value="DNA breaking-rejoining enzymes"/>
    <property type="match status" value="1"/>
</dbReference>
<dbReference type="PROSITE" id="PS51898">
    <property type="entry name" value="TYR_RECOMBINASE"/>
    <property type="match status" value="1"/>
</dbReference>
<feature type="domain" description="Tyr recombinase" evidence="2">
    <location>
        <begin position="351"/>
        <end position="557"/>
    </location>
</feature>
<dbReference type="InterPro" id="IPR002104">
    <property type="entry name" value="Integrase_catalytic"/>
</dbReference>
<dbReference type="Pfam" id="PF00589">
    <property type="entry name" value="Phage_integrase"/>
    <property type="match status" value="1"/>
</dbReference>
<organism evidence="3 4">
    <name type="scientific">Albidovulum marisflavi</name>
    <dbReference type="NCBI Taxonomy" id="2984159"/>
    <lineage>
        <taxon>Bacteria</taxon>
        <taxon>Pseudomonadati</taxon>
        <taxon>Pseudomonadota</taxon>
        <taxon>Alphaproteobacteria</taxon>
        <taxon>Rhodobacterales</taxon>
        <taxon>Paracoccaceae</taxon>
        <taxon>Albidovulum</taxon>
    </lineage>
</organism>
<evidence type="ECO:0000313" key="4">
    <source>
        <dbReference type="Proteomes" id="UP001652542"/>
    </source>
</evidence>
<reference evidence="3 4" key="1">
    <citation type="submission" date="2022-10" db="EMBL/GenBank/DDBJ databases">
        <title>Defluviimonas sp. nov., isolated from ocean surface water.</title>
        <authorList>
            <person name="He W."/>
            <person name="Wang L."/>
            <person name="Zhang D.-F."/>
        </authorList>
    </citation>
    <scope>NUCLEOTIDE SEQUENCE [LARGE SCALE GENOMIC DNA]</scope>
    <source>
        <strain evidence="3 4">WL0002</strain>
    </source>
</reference>
<sequence length="568" mass="64157">MKLVDPKQIDFAFVPNGTPMFSELIEKLETTLDLSETRRRDMISGLHRVAHALGRPPQDVPCFGRWLQPRLAKIAPAALNLSTKSWQNAVSDARAAMAHFGIVERRHQRTSELSPEWQTLWRIVLASNERSIRPAIGGLVYFLNNRGVPPEQVRERDAVAYREALERNEISKSPERAFRAAVNGWNLAVRRIPEWPRTTLPLASRQKVIKLDEHAFPATFLEEVDALMMRLAAPDPLAEHSRSKSLRPVTLGQYRRQIIRIASELVHSGFPVEAVTGLDAILDPRNAERGLRHMLSRTGNQTTKIISEVAALLRNLGKITNQPPEVRKGLTALAGKLAATPQRGITRKNRDRLRILQDERQALRLLNLPERLFSHPPNGKSNEFTKALAREDALAIAILLFCPVRIRNLAGIHVEDHLQRPGHGRVYLVFTEGEVKNGRPLEFDLPGDLVRMIDRHLATRTPELCPPGTPWLFPRRDGSGPIESGQLASRISKRIRKEIGIEMNAHLFRHFAVMNWLDANPGAYEVARRLLGHSEVSHTINMYSGLETKSATRSFAELMQTRKKGLRK</sequence>
<accession>A0ABT2Z8E5</accession>
<proteinExistence type="predicted"/>
<evidence type="ECO:0000256" key="1">
    <source>
        <dbReference type="ARBA" id="ARBA00023172"/>
    </source>
</evidence>
<dbReference type="InterPro" id="IPR011010">
    <property type="entry name" value="DNA_brk_join_enz"/>
</dbReference>
<keyword evidence="1" id="KW-0233">DNA recombination</keyword>
<gene>
    <name evidence="3" type="ORF">OEW28_02155</name>
</gene>
<evidence type="ECO:0000313" key="3">
    <source>
        <dbReference type="EMBL" id="MCV2867425.1"/>
    </source>
</evidence>
<evidence type="ECO:0000259" key="2">
    <source>
        <dbReference type="PROSITE" id="PS51898"/>
    </source>
</evidence>
<protein>
    <submittedName>
        <fullName evidence="3">Site-specific integrase</fullName>
    </submittedName>
</protein>
<dbReference type="Proteomes" id="UP001652542">
    <property type="component" value="Unassembled WGS sequence"/>
</dbReference>